<dbReference type="InterPro" id="IPR003718">
    <property type="entry name" value="OsmC/Ohr_fam"/>
</dbReference>
<keyword evidence="2" id="KW-1185">Reference proteome</keyword>
<dbReference type="KEGG" id="laj:A0128_15330"/>
<dbReference type="InterPro" id="IPR036102">
    <property type="entry name" value="OsmC/Ohrsf"/>
</dbReference>
<reference evidence="1 2" key="1">
    <citation type="submission" date="2016-04" db="EMBL/GenBank/DDBJ databases">
        <title>Complete genome seqeunce of Leptospira alstonii serovar Room22.</title>
        <authorList>
            <person name="Nally J.E."/>
            <person name="Bayles D.O."/>
            <person name="Hurley D."/>
            <person name="Fanning S."/>
            <person name="McMahon B.J."/>
            <person name="Arent Z."/>
        </authorList>
    </citation>
    <scope>NUCLEOTIDE SEQUENCE [LARGE SCALE GENOMIC DNA]</scope>
    <source>
        <strain evidence="1 2">GWTS #1</strain>
    </source>
</reference>
<dbReference type="RefSeq" id="WP_069608306.1">
    <property type="nucleotide sequence ID" value="NZ_CP015217.1"/>
</dbReference>
<evidence type="ECO:0000313" key="1">
    <source>
        <dbReference type="EMBL" id="AOP35091.1"/>
    </source>
</evidence>
<organism evidence="1 2">
    <name type="scientific">Leptospira tipperaryensis</name>
    <dbReference type="NCBI Taxonomy" id="2564040"/>
    <lineage>
        <taxon>Bacteria</taxon>
        <taxon>Pseudomonadati</taxon>
        <taxon>Spirochaetota</taxon>
        <taxon>Spirochaetia</taxon>
        <taxon>Leptospirales</taxon>
        <taxon>Leptospiraceae</taxon>
        <taxon>Leptospira</taxon>
    </lineage>
</organism>
<evidence type="ECO:0000313" key="2">
    <source>
        <dbReference type="Proteomes" id="UP000094197"/>
    </source>
</evidence>
<proteinExistence type="predicted"/>
<dbReference type="Proteomes" id="UP000094197">
    <property type="component" value="Chromosome 1"/>
</dbReference>
<dbReference type="InterPro" id="IPR015946">
    <property type="entry name" value="KH_dom-like_a/b"/>
</dbReference>
<dbReference type="Gene3D" id="3.30.300.20">
    <property type="match status" value="1"/>
</dbReference>
<protein>
    <submittedName>
        <fullName evidence="1">Uncharacterized protein</fullName>
    </submittedName>
</protein>
<name>A0A1D7UZT2_9LEPT</name>
<dbReference type="AlphaFoldDB" id="A0A1D7UZT2"/>
<dbReference type="EMBL" id="CP015217">
    <property type="protein sequence ID" value="AOP35091.1"/>
    <property type="molecule type" value="Genomic_DNA"/>
</dbReference>
<sequence length="104" mass="11730">MAKELFYSDAKWSGEGVKILLESRPRLSLDRGRARKSLGKRRSSQSGGVCFWTGFQEIRYSIEVESDSPRENQDRFLEHIQKICPVKDTLRGVAVLSLEGASAL</sequence>
<gene>
    <name evidence="1" type="ORF">A0128_15330</name>
</gene>
<dbReference type="OrthoDB" id="1433018at2"/>
<dbReference type="SUPFAM" id="SSF82784">
    <property type="entry name" value="OsmC-like"/>
    <property type="match status" value="1"/>
</dbReference>
<dbReference type="Pfam" id="PF02566">
    <property type="entry name" value="OsmC"/>
    <property type="match status" value="1"/>
</dbReference>
<accession>A0A1D7UZT2</accession>